<dbReference type="Proteomes" id="UP000655830">
    <property type="component" value="Unassembled WGS sequence"/>
</dbReference>
<evidence type="ECO:0000313" key="8">
    <source>
        <dbReference type="EMBL" id="MBC8578761.1"/>
    </source>
</evidence>
<keyword evidence="5 6" id="KW-0472">Membrane</keyword>
<sequence length="329" mass="37302">MIGVRTLKTGLGATITLIIANSMGLQYATAAAVITILSIQSTKRQSIQMAVNRLIATVIALGLASVIFMSMGFNALAFGVFLVFFIPIAAKLNIGEGIVPASVLVTHLLTSGSITIALLVNEMLLILVGVIIALIINLYMPSIESELSKCRRDIEEMMYKLFMDMAYALRAQCISIEEDILYKKLETSIKEGQEKAYKYTNNYLFTKGSPFAEYFNMRASQYQVITYMREHFTKFFMCFEETEIVASFTEKVAGCMRGTITAKALLEELEELRNNFKASKLPVTREEFENRAMLYQFLNDLEHFLEIKRDFRESLTEEEFLEYKKGYGF</sequence>
<feature type="domain" description="Putative aromatic acid exporter C-terminal" evidence="7">
    <location>
        <begin position="144"/>
        <end position="309"/>
    </location>
</feature>
<dbReference type="Pfam" id="PF06081">
    <property type="entry name" value="ArAE_1"/>
    <property type="match status" value="1"/>
</dbReference>
<dbReference type="InterPro" id="IPR021062">
    <property type="entry name" value="ArAE_1_C"/>
</dbReference>
<protein>
    <submittedName>
        <fullName evidence="8">Aromatic acid exporter family protein</fullName>
    </submittedName>
</protein>
<feature type="transmembrane region" description="Helical" evidence="6">
    <location>
        <begin position="75"/>
        <end position="94"/>
    </location>
</feature>
<evidence type="ECO:0000256" key="1">
    <source>
        <dbReference type="ARBA" id="ARBA00004651"/>
    </source>
</evidence>
<dbReference type="PANTHER" id="PTHR40064:SF1">
    <property type="entry name" value="MEMBRANE PROTEIN"/>
    <property type="match status" value="1"/>
</dbReference>
<dbReference type="RefSeq" id="WP_177670513.1">
    <property type="nucleotide sequence ID" value="NZ_JACRSY010000005.1"/>
</dbReference>
<keyword evidence="4 6" id="KW-1133">Transmembrane helix</keyword>
<dbReference type="InterPro" id="IPR038323">
    <property type="entry name" value="ArAE_1_C_sf"/>
</dbReference>
<evidence type="ECO:0000256" key="4">
    <source>
        <dbReference type="ARBA" id="ARBA00022989"/>
    </source>
</evidence>
<dbReference type="AlphaFoldDB" id="A0A926EFT1"/>
<name>A0A926EFT1_9FIRM</name>
<gene>
    <name evidence="8" type="ORF">H8718_04355</name>
</gene>
<accession>A0A926EFT1</accession>
<feature type="transmembrane region" description="Helical" evidence="6">
    <location>
        <begin position="124"/>
        <end position="142"/>
    </location>
</feature>
<keyword evidence="3 6" id="KW-0812">Transmembrane</keyword>
<dbReference type="Gene3D" id="1.20.120.940">
    <property type="entry name" value="Putative aromatic acid exporter, C-terminal domain"/>
    <property type="match status" value="1"/>
</dbReference>
<dbReference type="EMBL" id="JACRSY010000005">
    <property type="protein sequence ID" value="MBC8578761.1"/>
    <property type="molecule type" value="Genomic_DNA"/>
</dbReference>
<dbReference type="InterPro" id="IPR010343">
    <property type="entry name" value="ArAE_1"/>
</dbReference>
<evidence type="ECO:0000256" key="5">
    <source>
        <dbReference type="ARBA" id="ARBA00023136"/>
    </source>
</evidence>
<keyword evidence="2" id="KW-1003">Cell membrane</keyword>
<evidence type="ECO:0000313" key="9">
    <source>
        <dbReference type="Proteomes" id="UP000655830"/>
    </source>
</evidence>
<evidence type="ECO:0000259" key="7">
    <source>
        <dbReference type="Pfam" id="PF11728"/>
    </source>
</evidence>
<feature type="transmembrane region" description="Helical" evidence="6">
    <location>
        <begin position="15"/>
        <end position="39"/>
    </location>
</feature>
<dbReference type="Pfam" id="PF11728">
    <property type="entry name" value="ArAE_1_C"/>
    <property type="match status" value="1"/>
</dbReference>
<evidence type="ECO:0000256" key="2">
    <source>
        <dbReference type="ARBA" id="ARBA00022475"/>
    </source>
</evidence>
<feature type="transmembrane region" description="Helical" evidence="6">
    <location>
        <begin position="51"/>
        <end position="69"/>
    </location>
</feature>
<comment type="subcellular location">
    <subcellularLocation>
        <location evidence="1">Cell membrane</location>
        <topology evidence="1">Multi-pass membrane protein</topology>
    </subcellularLocation>
</comment>
<dbReference type="PANTHER" id="PTHR40064">
    <property type="entry name" value="MEMBRANE PROTEIN-RELATED"/>
    <property type="match status" value="1"/>
</dbReference>
<evidence type="ECO:0000256" key="6">
    <source>
        <dbReference type="SAM" id="Phobius"/>
    </source>
</evidence>
<keyword evidence="9" id="KW-1185">Reference proteome</keyword>
<proteinExistence type="predicted"/>
<comment type="caution">
    <text evidence="8">The sequence shown here is derived from an EMBL/GenBank/DDBJ whole genome shotgun (WGS) entry which is preliminary data.</text>
</comment>
<dbReference type="GO" id="GO:0005886">
    <property type="term" value="C:plasma membrane"/>
    <property type="evidence" value="ECO:0007669"/>
    <property type="project" value="UniProtKB-SubCell"/>
</dbReference>
<reference evidence="8" key="1">
    <citation type="submission" date="2020-08" db="EMBL/GenBank/DDBJ databases">
        <title>Genome public.</title>
        <authorList>
            <person name="Liu C."/>
            <person name="Sun Q."/>
        </authorList>
    </citation>
    <scope>NUCLEOTIDE SEQUENCE</scope>
    <source>
        <strain evidence="8">NSJ-12</strain>
    </source>
</reference>
<dbReference type="InterPro" id="IPR052984">
    <property type="entry name" value="UPF0421"/>
</dbReference>
<organism evidence="8 9">
    <name type="scientific">Zhenhengia yiwuensis</name>
    <dbReference type="NCBI Taxonomy" id="2763666"/>
    <lineage>
        <taxon>Bacteria</taxon>
        <taxon>Bacillati</taxon>
        <taxon>Bacillota</taxon>
        <taxon>Clostridia</taxon>
        <taxon>Lachnospirales</taxon>
        <taxon>Lachnospiraceae</taxon>
        <taxon>Zhenhengia</taxon>
    </lineage>
</organism>
<evidence type="ECO:0000256" key="3">
    <source>
        <dbReference type="ARBA" id="ARBA00022692"/>
    </source>
</evidence>